<proteinExistence type="predicted"/>
<organism evidence="2 3">
    <name type="scientific">Elysia crispata</name>
    <name type="common">lettuce slug</name>
    <dbReference type="NCBI Taxonomy" id="231223"/>
    <lineage>
        <taxon>Eukaryota</taxon>
        <taxon>Metazoa</taxon>
        <taxon>Spiralia</taxon>
        <taxon>Lophotrochozoa</taxon>
        <taxon>Mollusca</taxon>
        <taxon>Gastropoda</taxon>
        <taxon>Heterobranchia</taxon>
        <taxon>Euthyneura</taxon>
        <taxon>Panpulmonata</taxon>
        <taxon>Sacoglossa</taxon>
        <taxon>Placobranchoidea</taxon>
        <taxon>Plakobranchidae</taxon>
        <taxon>Elysia</taxon>
    </lineage>
</organism>
<name>A0AAE0XXJ1_9GAST</name>
<accession>A0AAE0XXJ1</accession>
<feature type="region of interest" description="Disordered" evidence="1">
    <location>
        <begin position="1"/>
        <end position="32"/>
    </location>
</feature>
<feature type="region of interest" description="Disordered" evidence="1">
    <location>
        <begin position="50"/>
        <end position="70"/>
    </location>
</feature>
<reference evidence="2" key="1">
    <citation type="journal article" date="2023" name="G3 (Bethesda)">
        <title>A reference genome for the long-term kleptoplast-retaining sea slug Elysia crispata morphotype clarki.</title>
        <authorList>
            <person name="Eastman K.E."/>
            <person name="Pendleton A.L."/>
            <person name="Shaikh M.A."/>
            <person name="Suttiyut T."/>
            <person name="Ogas R."/>
            <person name="Tomko P."/>
            <person name="Gavelis G."/>
            <person name="Widhalm J.R."/>
            <person name="Wisecaver J.H."/>
        </authorList>
    </citation>
    <scope>NUCLEOTIDE SEQUENCE</scope>
    <source>
        <strain evidence="2">ECLA1</strain>
    </source>
</reference>
<comment type="caution">
    <text evidence="2">The sequence shown here is derived from an EMBL/GenBank/DDBJ whole genome shotgun (WGS) entry which is preliminary data.</text>
</comment>
<dbReference type="Proteomes" id="UP001283361">
    <property type="component" value="Unassembled WGS sequence"/>
</dbReference>
<evidence type="ECO:0000313" key="2">
    <source>
        <dbReference type="EMBL" id="KAK3723351.1"/>
    </source>
</evidence>
<protein>
    <submittedName>
        <fullName evidence="2">Uncharacterized protein</fullName>
    </submittedName>
</protein>
<sequence>MFHGDLRDKHKKSTCKRHGGGGKEEGDVPMNSFKLERIGSKIALEIDRMGQNSEITRYSRQRPLQPRFTA</sequence>
<evidence type="ECO:0000313" key="3">
    <source>
        <dbReference type="Proteomes" id="UP001283361"/>
    </source>
</evidence>
<dbReference type="AlphaFoldDB" id="A0AAE0XXJ1"/>
<evidence type="ECO:0000256" key="1">
    <source>
        <dbReference type="SAM" id="MobiDB-lite"/>
    </source>
</evidence>
<dbReference type="EMBL" id="JAWDGP010007363">
    <property type="protein sequence ID" value="KAK3723351.1"/>
    <property type="molecule type" value="Genomic_DNA"/>
</dbReference>
<gene>
    <name evidence="2" type="ORF">RRG08_059140</name>
</gene>
<keyword evidence="3" id="KW-1185">Reference proteome</keyword>
<feature type="compositionally biased region" description="Basic residues" evidence="1">
    <location>
        <begin position="9"/>
        <end position="20"/>
    </location>
</feature>